<accession>A0A9D6V449</accession>
<feature type="domain" description="WYL" evidence="1">
    <location>
        <begin position="9"/>
        <end position="56"/>
    </location>
</feature>
<dbReference type="AlphaFoldDB" id="A0A9D6V449"/>
<dbReference type="InterPro" id="IPR051534">
    <property type="entry name" value="CBASS_pafABC_assoc_protein"/>
</dbReference>
<proteinExistence type="predicted"/>
<name>A0A9D6V449_9BACT</name>
<dbReference type="PANTHER" id="PTHR34580">
    <property type="match status" value="1"/>
</dbReference>
<dbReference type="InterPro" id="IPR057727">
    <property type="entry name" value="WCX_dom"/>
</dbReference>
<evidence type="ECO:0000313" key="4">
    <source>
        <dbReference type="Proteomes" id="UP000807825"/>
    </source>
</evidence>
<sequence length="207" mass="23846">DYTPHQESIRILVEAMKERQVCKIAYKAAESERAKTYHIKPVKIFCYKDTLYLHALRAKDPWQKKWVEPEFDPLLAIHRFKKVEKADRSVPFEVPKKYDFEKAFNKTFGIIKEKSFTVEAEFTGWAALYVSERTWSPDQEIAKNGDKVELRFTSSSAPEVVSWILSFGSDGRLLGPDWLVAELAQKVKVMAEQYAVAGKPKKKLKGA</sequence>
<reference evidence="3" key="1">
    <citation type="submission" date="2020-07" db="EMBL/GenBank/DDBJ databases">
        <title>Huge and variable diversity of episymbiotic CPR bacteria and DPANN archaea in groundwater ecosystems.</title>
        <authorList>
            <person name="He C.Y."/>
            <person name="Keren R."/>
            <person name="Whittaker M."/>
            <person name="Farag I.F."/>
            <person name="Doudna J."/>
            <person name="Cate J.H.D."/>
            <person name="Banfield J.F."/>
        </authorList>
    </citation>
    <scope>NUCLEOTIDE SEQUENCE</scope>
    <source>
        <strain evidence="3">NC_groundwater_1664_Pr3_B-0.1um_52_9</strain>
    </source>
</reference>
<protein>
    <submittedName>
        <fullName evidence="3">WYL domain-containing protein</fullName>
    </submittedName>
</protein>
<dbReference type="Pfam" id="PF25583">
    <property type="entry name" value="WCX"/>
    <property type="match status" value="1"/>
</dbReference>
<feature type="domain" description="WCX" evidence="2">
    <location>
        <begin position="117"/>
        <end position="191"/>
    </location>
</feature>
<evidence type="ECO:0000259" key="1">
    <source>
        <dbReference type="Pfam" id="PF13280"/>
    </source>
</evidence>
<dbReference type="Proteomes" id="UP000807825">
    <property type="component" value="Unassembled WGS sequence"/>
</dbReference>
<feature type="non-terminal residue" evidence="3">
    <location>
        <position position="1"/>
    </location>
</feature>
<organism evidence="3 4">
    <name type="scientific">Desulfomonile tiedjei</name>
    <dbReference type="NCBI Taxonomy" id="2358"/>
    <lineage>
        <taxon>Bacteria</taxon>
        <taxon>Pseudomonadati</taxon>
        <taxon>Thermodesulfobacteriota</taxon>
        <taxon>Desulfomonilia</taxon>
        <taxon>Desulfomonilales</taxon>
        <taxon>Desulfomonilaceae</taxon>
        <taxon>Desulfomonile</taxon>
    </lineage>
</organism>
<dbReference type="Pfam" id="PF13280">
    <property type="entry name" value="WYL"/>
    <property type="match status" value="1"/>
</dbReference>
<dbReference type="PANTHER" id="PTHR34580:SF1">
    <property type="entry name" value="PROTEIN PAFC"/>
    <property type="match status" value="1"/>
</dbReference>
<gene>
    <name evidence="3" type="ORF">HY912_16940</name>
</gene>
<dbReference type="EMBL" id="JACRDE010000442">
    <property type="protein sequence ID" value="MBI5251177.1"/>
    <property type="molecule type" value="Genomic_DNA"/>
</dbReference>
<comment type="caution">
    <text evidence="3">The sequence shown here is derived from an EMBL/GenBank/DDBJ whole genome shotgun (WGS) entry which is preliminary data.</text>
</comment>
<dbReference type="PROSITE" id="PS52050">
    <property type="entry name" value="WYL"/>
    <property type="match status" value="1"/>
</dbReference>
<evidence type="ECO:0000313" key="3">
    <source>
        <dbReference type="EMBL" id="MBI5251177.1"/>
    </source>
</evidence>
<evidence type="ECO:0000259" key="2">
    <source>
        <dbReference type="Pfam" id="PF25583"/>
    </source>
</evidence>
<dbReference type="InterPro" id="IPR026881">
    <property type="entry name" value="WYL_dom"/>
</dbReference>